<gene>
    <name evidence="3" type="ORF">GCM10017643_18580</name>
</gene>
<accession>A0A9W6MZ22</accession>
<dbReference type="GO" id="GO:0043565">
    <property type="term" value="F:sequence-specific DNA binding"/>
    <property type="evidence" value="ECO:0007669"/>
    <property type="project" value="TreeGrafter"/>
</dbReference>
<evidence type="ECO:0000313" key="3">
    <source>
        <dbReference type="EMBL" id="GLK71743.1"/>
    </source>
</evidence>
<evidence type="ECO:0000259" key="2">
    <source>
        <dbReference type="Pfam" id="PF03466"/>
    </source>
</evidence>
<name>A0A9W6MZ22_9HYPH</name>
<dbReference type="SUPFAM" id="SSF53850">
    <property type="entry name" value="Periplasmic binding protein-like II"/>
    <property type="match status" value="1"/>
</dbReference>
<dbReference type="Proteomes" id="UP001143370">
    <property type="component" value="Unassembled WGS sequence"/>
</dbReference>
<comment type="caution">
    <text evidence="3">The sequence shown here is derived from an EMBL/GenBank/DDBJ whole genome shotgun (WGS) entry which is preliminary data.</text>
</comment>
<dbReference type="EMBL" id="BSFJ01000005">
    <property type="protein sequence ID" value="GLK71743.1"/>
    <property type="molecule type" value="Genomic_DNA"/>
</dbReference>
<feature type="domain" description="LysR substrate-binding" evidence="2">
    <location>
        <begin position="2"/>
        <end position="181"/>
    </location>
</feature>
<evidence type="ECO:0000256" key="1">
    <source>
        <dbReference type="ARBA" id="ARBA00009437"/>
    </source>
</evidence>
<dbReference type="InterPro" id="IPR005119">
    <property type="entry name" value="LysR_subst-bd"/>
</dbReference>
<reference evidence="3" key="2">
    <citation type="submission" date="2023-01" db="EMBL/GenBank/DDBJ databases">
        <authorList>
            <person name="Sun Q."/>
            <person name="Evtushenko L."/>
        </authorList>
    </citation>
    <scope>NUCLEOTIDE SEQUENCE</scope>
    <source>
        <strain evidence="3">VKM B-2484</strain>
    </source>
</reference>
<dbReference type="AlphaFoldDB" id="A0A9W6MZ22"/>
<dbReference type="Gene3D" id="3.40.190.10">
    <property type="entry name" value="Periplasmic binding protein-like II"/>
    <property type="match status" value="2"/>
</dbReference>
<reference evidence="3" key="1">
    <citation type="journal article" date="2014" name="Int. J. Syst. Evol. Microbiol.">
        <title>Complete genome sequence of Corynebacterium casei LMG S-19264T (=DSM 44701T), isolated from a smear-ripened cheese.</title>
        <authorList>
            <consortium name="US DOE Joint Genome Institute (JGI-PGF)"/>
            <person name="Walter F."/>
            <person name="Albersmeier A."/>
            <person name="Kalinowski J."/>
            <person name="Ruckert C."/>
        </authorList>
    </citation>
    <scope>NUCLEOTIDE SEQUENCE</scope>
    <source>
        <strain evidence="3">VKM B-2484</strain>
    </source>
</reference>
<sequence>MFLAQYPEVSLDLVAEPAMIDIVSEGFDAGFRLGDAVPRDMVAVRFGEASRMRVVASRAYMRDRQVPQSPDDLSQHRCIRSRSPAGRPYKWEFERHGHELTVDVPGGLMLNRTELMLQAALQDMGIAFVPERLARPYLAAGQLVSLLDSWCPNYPGLYLCYPGHRQVPAALWAFIDMLKAAPEGRTWI</sequence>
<dbReference type="PANTHER" id="PTHR30537">
    <property type="entry name" value="HTH-TYPE TRANSCRIPTIONAL REGULATOR"/>
    <property type="match status" value="1"/>
</dbReference>
<proteinExistence type="inferred from homology"/>
<organism evidence="3 4">
    <name type="scientific">Ancylobacter dichloromethanicus</name>
    <dbReference type="NCBI Taxonomy" id="518825"/>
    <lineage>
        <taxon>Bacteria</taxon>
        <taxon>Pseudomonadati</taxon>
        <taxon>Pseudomonadota</taxon>
        <taxon>Alphaproteobacteria</taxon>
        <taxon>Hyphomicrobiales</taxon>
        <taxon>Xanthobacteraceae</taxon>
        <taxon>Ancylobacter</taxon>
    </lineage>
</organism>
<comment type="similarity">
    <text evidence="1">Belongs to the LysR transcriptional regulatory family.</text>
</comment>
<dbReference type="RefSeq" id="WP_213373078.1">
    <property type="nucleotide sequence ID" value="NZ_BSFJ01000005.1"/>
</dbReference>
<dbReference type="InterPro" id="IPR058163">
    <property type="entry name" value="LysR-type_TF_proteobact-type"/>
</dbReference>
<evidence type="ECO:0000313" key="4">
    <source>
        <dbReference type="Proteomes" id="UP001143370"/>
    </source>
</evidence>
<dbReference type="GO" id="GO:0003700">
    <property type="term" value="F:DNA-binding transcription factor activity"/>
    <property type="evidence" value="ECO:0007669"/>
    <property type="project" value="TreeGrafter"/>
</dbReference>
<keyword evidence="4" id="KW-1185">Reference proteome</keyword>
<protein>
    <recommendedName>
        <fullName evidence="2">LysR substrate-binding domain-containing protein</fullName>
    </recommendedName>
</protein>
<dbReference type="Pfam" id="PF03466">
    <property type="entry name" value="LysR_substrate"/>
    <property type="match status" value="1"/>
</dbReference>
<dbReference type="PANTHER" id="PTHR30537:SF1">
    <property type="entry name" value="HTH-TYPE TRANSCRIPTIONAL REGULATOR PGRR"/>
    <property type="match status" value="1"/>
</dbReference>
<dbReference type="GO" id="GO:0006351">
    <property type="term" value="P:DNA-templated transcription"/>
    <property type="evidence" value="ECO:0007669"/>
    <property type="project" value="TreeGrafter"/>
</dbReference>